<protein>
    <submittedName>
        <fullName evidence="4">ATP-binding cassette domain-containing protein</fullName>
    </submittedName>
</protein>
<feature type="domain" description="ABC transporter" evidence="3">
    <location>
        <begin position="9"/>
        <end position="253"/>
    </location>
</feature>
<dbReference type="PROSITE" id="PS50893">
    <property type="entry name" value="ABC_TRANSPORTER_2"/>
    <property type="match status" value="2"/>
</dbReference>
<dbReference type="InterPro" id="IPR017871">
    <property type="entry name" value="ABC_transporter-like_CS"/>
</dbReference>
<comment type="caution">
    <text evidence="4">The sequence shown here is derived from an EMBL/GenBank/DDBJ whole genome shotgun (WGS) entry which is preliminary data.</text>
</comment>
<dbReference type="SUPFAM" id="SSF52540">
    <property type="entry name" value="P-loop containing nucleoside triphosphate hydrolases"/>
    <property type="match status" value="2"/>
</dbReference>
<proteinExistence type="predicted"/>
<evidence type="ECO:0000313" key="5">
    <source>
        <dbReference type="Proteomes" id="UP000461162"/>
    </source>
</evidence>
<dbReference type="InterPro" id="IPR027417">
    <property type="entry name" value="P-loop_NTPase"/>
</dbReference>
<feature type="domain" description="ABC transporter" evidence="3">
    <location>
        <begin position="273"/>
        <end position="510"/>
    </location>
</feature>
<dbReference type="Proteomes" id="UP000461162">
    <property type="component" value="Unassembled WGS sequence"/>
</dbReference>
<reference evidence="4 5" key="1">
    <citation type="submission" date="2019-11" db="EMBL/GenBank/DDBJ databases">
        <title>Pseudodesulfovibrio alkaliphilus, sp. nov., an alkaliphilic sulfate-reducing bacteria from mud volcano of Taman peninsula, Russia.</title>
        <authorList>
            <person name="Frolova A."/>
            <person name="Merkel A.Y."/>
            <person name="Slobodkin A.I."/>
        </authorList>
    </citation>
    <scope>NUCLEOTIDE SEQUENCE [LARGE SCALE GENOMIC DNA]</scope>
    <source>
        <strain evidence="4 5">F-1</strain>
    </source>
</reference>
<dbReference type="RefSeq" id="WP_155931781.1">
    <property type="nucleotide sequence ID" value="NZ_WODC01000001.1"/>
</dbReference>
<dbReference type="PANTHER" id="PTHR43158">
    <property type="entry name" value="SKFA PEPTIDE EXPORT ATP-BINDING PROTEIN SKFE"/>
    <property type="match status" value="1"/>
</dbReference>
<dbReference type="GO" id="GO:0005524">
    <property type="term" value="F:ATP binding"/>
    <property type="evidence" value="ECO:0007669"/>
    <property type="project" value="UniProtKB-KW"/>
</dbReference>
<dbReference type="SMART" id="SM00382">
    <property type="entry name" value="AAA"/>
    <property type="match status" value="2"/>
</dbReference>
<dbReference type="PROSITE" id="PS00211">
    <property type="entry name" value="ABC_TRANSPORTER_1"/>
    <property type="match status" value="1"/>
</dbReference>
<dbReference type="EMBL" id="WODC01000001">
    <property type="protein sequence ID" value="MUM76293.1"/>
    <property type="molecule type" value="Genomic_DNA"/>
</dbReference>
<name>A0A7K1KJM9_9BACT</name>
<sequence>MRSCDNCLIELRDATVTRGASRLLGPISWQLRRGRHAAVIGDNGSGKTTLLKLLRGELATDQTPGQTQTRTYDFGHGPQSSPIGLRQRIGLVSSDMQDFYFLHARRATARSVILAGLFDTPLLYDEPTEAQRAMAGAVIHELGIGHLAGREMGTLSTGQTRMVLVARALATGPEVLLLDECLEGLDAAAHREVLALIDAASARSTLVCVAHRAGDVPGCVERFTILEGGQVKAEGDRQTALQVLADEPAGLAACDLPTRQSVQPSAAGYPFLVRMDNVSVVVGGTRILHSVHWQVLPGECWAVVGPNGAGKSSLLRLITSELAPYADDAGNGTGTVERLGGMSMDQARSRLGVVSPALQAGYARELGWEVTALETVLSGFRGSVGMLDQPTGNELLAAREWLARVGLAHLAGRSLRRMSYGQQRRVFLARAMAPGPDVLLLDEPLSGLDAPSRALVRRVLDRLAGAGVPFILISHNEADMIGAVNRVLALDAGRVVFSGTREEHERLRGS</sequence>
<dbReference type="InterPro" id="IPR003593">
    <property type="entry name" value="AAA+_ATPase"/>
</dbReference>
<dbReference type="GO" id="GO:0016887">
    <property type="term" value="F:ATP hydrolysis activity"/>
    <property type="evidence" value="ECO:0007669"/>
    <property type="project" value="InterPro"/>
</dbReference>
<dbReference type="AlphaFoldDB" id="A0A7K1KJM9"/>
<dbReference type="InterPro" id="IPR003439">
    <property type="entry name" value="ABC_transporter-like_ATP-bd"/>
</dbReference>
<dbReference type="Gene3D" id="3.40.50.300">
    <property type="entry name" value="P-loop containing nucleotide triphosphate hydrolases"/>
    <property type="match status" value="2"/>
</dbReference>
<evidence type="ECO:0000256" key="2">
    <source>
        <dbReference type="ARBA" id="ARBA00022840"/>
    </source>
</evidence>
<organism evidence="4 5">
    <name type="scientific">Pseudodesulfovibrio alkaliphilus</name>
    <dbReference type="NCBI Taxonomy" id="2661613"/>
    <lineage>
        <taxon>Bacteria</taxon>
        <taxon>Pseudomonadati</taxon>
        <taxon>Thermodesulfobacteriota</taxon>
        <taxon>Desulfovibrionia</taxon>
        <taxon>Desulfovibrionales</taxon>
        <taxon>Desulfovibrionaceae</taxon>
    </lineage>
</organism>
<evidence type="ECO:0000256" key="1">
    <source>
        <dbReference type="ARBA" id="ARBA00022741"/>
    </source>
</evidence>
<dbReference type="Pfam" id="PF00005">
    <property type="entry name" value="ABC_tran"/>
    <property type="match status" value="2"/>
</dbReference>
<keyword evidence="5" id="KW-1185">Reference proteome</keyword>
<keyword evidence="1" id="KW-0547">Nucleotide-binding</keyword>
<dbReference type="PANTHER" id="PTHR43158:SF2">
    <property type="entry name" value="SKFA PEPTIDE EXPORT ATP-BINDING PROTEIN SKFE"/>
    <property type="match status" value="1"/>
</dbReference>
<accession>A0A7K1KJM9</accession>
<keyword evidence="2 4" id="KW-0067">ATP-binding</keyword>
<evidence type="ECO:0000259" key="3">
    <source>
        <dbReference type="PROSITE" id="PS50893"/>
    </source>
</evidence>
<evidence type="ECO:0000313" key="4">
    <source>
        <dbReference type="EMBL" id="MUM76293.1"/>
    </source>
</evidence>
<gene>
    <name evidence="4" type="ORF">GKC30_01445</name>
</gene>